<dbReference type="AlphaFoldDB" id="A0A853D819"/>
<feature type="transmembrane region" description="Helical" evidence="1">
    <location>
        <begin position="68"/>
        <end position="87"/>
    </location>
</feature>
<sequence length="444" mass="45959">MSVSPQAPTDDHRLAEAYHLRYRGEGTQLRSALFTAYVVGLFGIVYGVLASHYVFQTWPVARHRVQDHPLLCALAAVLLVAVVALLAGRAGRRRGPVVPEPGHLEFVSATDLPRALTLRDAWRSTCVVVAAGLLGLGIAVPGGLVMAGGSAWELVFGVLLALVGAPALLYAWLRGEAAGHAGGPSVAALLDSLPMSLLRTQSLMSDSVSSALVAGDTRRARAQAFNLRLRHTPLRIKPLGRWGTTIGADVAGLLRLGWVSLGWLIVQIAAVALASIAPVVHSRSPLVLPVVLVLAHLTTSGLTRGLQHHAGTAGEPSILGITWQAETVLHLAPVAVLQFVVALVTAVVTGVAAPLALAHAAAVMVALVAGQLLYVHKGPPPLALMGTGGGRGIGLLWVAHPTIAVAVVAVAGVLGPSEALLAALLLTSLAWSRTSSQFAPAHPR</sequence>
<keyword evidence="1" id="KW-0812">Transmembrane</keyword>
<keyword evidence="1" id="KW-0472">Membrane</keyword>
<proteinExistence type="predicted"/>
<evidence type="ECO:0000313" key="2">
    <source>
        <dbReference type="EMBL" id="NYJ73098.1"/>
    </source>
</evidence>
<keyword evidence="1" id="KW-1133">Transmembrane helix</keyword>
<gene>
    <name evidence="2" type="ORF">HNR15_000061</name>
</gene>
<feature type="transmembrane region" description="Helical" evidence="1">
    <location>
        <begin position="405"/>
        <end position="426"/>
    </location>
</feature>
<feature type="transmembrane region" description="Helical" evidence="1">
    <location>
        <begin position="355"/>
        <end position="375"/>
    </location>
</feature>
<comment type="caution">
    <text evidence="2">The sequence shown here is derived from an EMBL/GenBank/DDBJ whole genome shotgun (WGS) entry which is preliminary data.</text>
</comment>
<organism evidence="2 3">
    <name type="scientific">Allobranchiibius huperziae</name>
    <dbReference type="NCBI Taxonomy" id="1874116"/>
    <lineage>
        <taxon>Bacteria</taxon>
        <taxon>Bacillati</taxon>
        <taxon>Actinomycetota</taxon>
        <taxon>Actinomycetes</taxon>
        <taxon>Micrococcales</taxon>
        <taxon>Dermacoccaceae</taxon>
        <taxon>Allobranchiibius</taxon>
    </lineage>
</organism>
<feature type="transmembrane region" description="Helical" evidence="1">
    <location>
        <begin position="154"/>
        <end position="173"/>
    </location>
</feature>
<dbReference type="Proteomes" id="UP000571817">
    <property type="component" value="Unassembled WGS sequence"/>
</dbReference>
<feature type="transmembrane region" description="Helical" evidence="1">
    <location>
        <begin position="327"/>
        <end position="349"/>
    </location>
</feature>
<evidence type="ECO:0000256" key="1">
    <source>
        <dbReference type="SAM" id="Phobius"/>
    </source>
</evidence>
<dbReference type="EMBL" id="JACCFW010000001">
    <property type="protein sequence ID" value="NYJ73098.1"/>
    <property type="molecule type" value="Genomic_DNA"/>
</dbReference>
<protein>
    <submittedName>
        <fullName evidence="2">Uncharacterized protein</fullName>
    </submittedName>
</protein>
<dbReference type="RefSeq" id="WP_179478129.1">
    <property type="nucleotide sequence ID" value="NZ_JACCFW010000001.1"/>
</dbReference>
<accession>A0A853D819</accession>
<feature type="transmembrane region" description="Helical" evidence="1">
    <location>
        <begin position="261"/>
        <end position="280"/>
    </location>
</feature>
<feature type="transmembrane region" description="Helical" evidence="1">
    <location>
        <begin position="126"/>
        <end position="148"/>
    </location>
</feature>
<name>A0A853D819_9MICO</name>
<feature type="transmembrane region" description="Helical" evidence="1">
    <location>
        <begin position="31"/>
        <end position="56"/>
    </location>
</feature>
<keyword evidence="3" id="KW-1185">Reference proteome</keyword>
<reference evidence="2 3" key="1">
    <citation type="submission" date="2020-07" db="EMBL/GenBank/DDBJ databases">
        <title>Sequencing the genomes of 1000 actinobacteria strains.</title>
        <authorList>
            <person name="Klenk H.-P."/>
        </authorList>
    </citation>
    <scope>NUCLEOTIDE SEQUENCE [LARGE SCALE GENOMIC DNA]</scope>
    <source>
        <strain evidence="2 3">DSM 29531</strain>
    </source>
</reference>
<evidence type="ECO:0000313" key="3">
    <source>
        <dbReference type="Proteomes" id="UP000571817"/>
    </source>
</evidence>